<dbReference type="GeneID" id="82891932"/>
<gene>
    <name evidence="1" type="ORF">NQ491_09320</name>
</gene>
<evidence type="ECO:0000313" key="1">
    <source>
        <dbReference type="EMBL" id="UWN56842.1"/>
    </source>
</evidence>
<protein>
    <submittedName>
        <fullName evidence="1">Uncharacterized protein</fullName>
    </submittedName>
</protein>
<dbReference type="EMBL" id="CP102294">
    <property type="protein sequence ID" value="UWN56842.1"/>
    <property type="molecule type" value="Genomic_DNA"/>
</dbReference>
<organism evidence="1 2">
    <name type="scientific">Alistipes ihumii AP11</name>
    <dbReference type="NCBI Taxonomy" id="1211813"/>
    <lineage>
        <taxon>Bacteria</taxon>
        <taxon>Pseudomonadati</taxon>
        <taxon>Bacteroidota</taxon>
        <taxon>Bacteroidia</taxon>
        <taxon>Bacteroidales</taxon>
        <taxon>Rikenellaceae</taxon>
        <taxon>Alistipes</taxon>
    </lineage>
</organism>
<reference evidence="1" key="1">
    <citation type="journal article" date="2022" name="Cell">
        <title>Design, construction, and in vivo augmentation of a complex gut microbiome.</title>
        <authorList>
            <person name="Cheng A.G."/>
            <person name="Ho P.Y."/>
            <person name="Aranda-Diaz A."/>
            <person name="Jain S."/>
            <person name="Yu F.B."/>
            <person name="Meng X."/>
            <person name="Wang M."/>
            <person name="Iakiviak M."/>
            <person name="Nagashima K."/>
            <person name="Zhao A."/>
            <person name="Murugkar P."/>
            <person name="Patil A."/>
            <person name="Atabakhsh K."/>
            <person name="Weakley A."/>
            <person name="Yan J."/>
            <person name="Brumbaugh A.R."/>
            <person name="Higginbottom S."/>
            <person name="Dimas A."/>
            <person name="Shiver A.L."/>
            <person name="Deutschbauer A."/>
            <person name="Neff N."/>
            <person name="Sonnenburg J.L."/>
            <person name="Huang K.C."/>
            <person name="Fischbach M.A."/>
        </authorList>
    </citation>
    <scope>NUCLEOTIDE SEQUENCE</scope>
    <source>
        <strain evidence="1">AP11</strain>
    </source>
</reference>
<proteinExistence type="predicted"/>
<keyword evidence="2" id="KW-1185">Reference proteome</keyword>
<sequence>MIRFFWTDQDTPYEQVYTQALVTPGLNHSYRVKLYKYKGWDDEPGYYYIVDIERDGVLSLHMAQSLGGDKFTVDGNASDEFFKLIRLDEQTYILLFVGYHYASDPEQLTIVVLRNDKATLVFNKHWSIYNLRESPFLMKVVTQFPSTLPVTMRNTVYKTIFQEGNLLKWRQGKN</sequence>
<dbReference type="Proteomes" id="UP001059295">
    <property type="component" value="Chromosome"/>
</dbReference>
<accession>A0ABY5UY56</accession>
<dbReference type="RefSeq" id="WP_019245844.1">
    <property type="nucleotide sequence ID" value="NZ_CAPH01000012.1"/>
</dbReference>
<evidence type="ECO:0000313" key="2">
    <source>
        <dbReference type="Proteomes" id="UP001059295"/>
    </source>
</evidence>
<name>A0ABY5UY56_9BACT</name>